<feature type="signal peptide" evidence="9">
    <location>
        <begin position="1"/>
        <end position="21"/>
    </location>
</feature>
<feature type="chain" id="PRO_5046563710" description="Cytochrome b561 domain-containing protein" evidence="9">
    <location>
        <begin position="22"/>
        <end position="372"/>
    </location>
</feature>
<feature type="compositionally biased region" description="Low complexity" evidence="7">
    <location>
        <begin position="292"/>
        <end position="318"/>
    </location>
</feature>
<evidence type="ECO:0000256" key="7">
    <source>
        <dbReference type="SAM" id="MobiDB-lite"/>
    </source>
</evidence>
<evidence type="ECO:0000256" key="1">
    <source>
        <dbReference type="ARBA" id="ARBA00004370"/>
    </source>
</evidence>
<evidence type="ECO:0000256" key="9">
    <source>
        <dbReference type="SAM" id="SignalP"/>
    </source>
</evidence>
<dbReference type="EMBL" id="QJNS01000068">
    <property type="protein sequence ID" value="RYO89712.1"/>
    <property type="molecule type" value="Genomic_DNA"/>
</dbReference>
<keyword evidence="5 8" id="KW-1133">Transmembrane helix</keyword>
<dbReference type="InterPro" id="IPR006593">
    <property type="entry name" value="Cyt_b561/ferric_Rdtase_TM"/>
</dbReference>
<name>A0ABY0HCV1_9PEZI</name>
<evidence type="ECO:0000256" key="4">
    <source>
        <dbReference type="ARBA" id="ARBA00022982"/>
    </source>
</evidence>
<sequence>MMRYPVAFLPGYLAFAASVHAWSPYGSQYDHDGDIGGRPWAKNDGSLPFGGVDSSVGSSDDTDDGFGYWAGNGNGNGFQGGRPGFPGDDAIHYRQIHGILAAIVFVGLFPLGSIFVRVIPGRFAWIVHAITQTVAYIVFIGAAVLGLYLVNMIQIPPNGASLLETSAVNVHPIVGIVILSLLFFQPILGLVHHAKFKRLGRRTAWSHLHLWNGRAMVTLGIVNGGLGLGLARASPGPIAAYSVVAAIVWFLWVLAAAYGELRWRWGRRAEGEDGEEKAEGAGGGPGRGGGRETTTATTGTITAVTSSSGNSGVGAAAGEPWSRPDTPTPPYTPRPAGSDLAVYGGPGLNNTPTGSSTMRLPMGQEKQVDRLA</sequence>
<evidence type="ECO:0000256" key="5">
    <source>
        <dbReference type="ARBA" id="ARBA00022989"/>
    </source>
</evidence>
<keyword evidence="4" id="KW-0249">Electron transport</keyword>
<feature type="transmembrane region" description="Helical" evidence="8">
    <location>
        <begin position="238"/>
        <end position="258"/>
    </location>
</feature>
<dbReference type="SMART" id="SM00665">
    <property type="entry name" value="B561"/>
    <property type="match status" value="1"/>
</dbReference>
<accession>A0ABY0HCV1</accession>
<keyword evidence="3 8" id="KW-0812">Transmembrane</keyword>
<keyword evidence="12" id="KW-1185">Reference proteome</keyword>
<proteinExistence type="predicted"/>
<organism evidence="11 12">
    <name type="scientific">Monosporascus cannonballus</name>
    <dbReference type="NCBI Taxonomy" id="155416"/>
    <lineage>
        <taxon>Eukaryota</taxon>
        <taxon>Fungi</taxon>
        <taxon>Dikarya</taxon>
        <taxon>Ascomycota</taxon>
        <taxon>Pezizomycotina</taxon>
        <taxon>Sordariomycetes</taxon>
        <taxon>Xylariomycetidae</taxon>
        <taxon>Xylariales</taxon>
        <taxon>Xylariales incertae sedis</taxon>
        <taxon>Monosporascus</taxon>
    </lineage>
</organism>
<keyword evidence="9" id="KW-0732">Signal</keyword>
<feature type="transmembrane region" description="Helical" evidence="8">
    <location>
        <begin position="170"/>
        <end position="191"/>
    </location>
</feature>
<feature type="compositionally biased region" description="Polar residues" evidence="7">
    <location>
        <begin position="348"/>
        <end position="358"/>
    </location>
</feature>
<dbReference type="Gene3D" id="1.20.120.1770">
    <property type="match status" value="1"/>
</dbReference>
<feature type="transmembrane region" description="Helical" evidence="8">
    <location>
        <begin position="123"/>
        <end position="150"/>
    </location>
</feature>
<feature type="transmembrane region" description="Helical" evidence="8">
    <location>
        <begin position="211"/>
        <end position="232"/>
    </location>
</feature>
<keyword evidence="2" id="KW-0813">Transport</keyword>
<protein>
    <recommendedName>
        <fullName evidence="10">Cytochrome b561 domain-containing protein</fullName>
    </recommendedName>
</protein>
<evidence type="ECO:0000313" key="11">
    <source>
        <dbReference type="EMBL" id="RYO89712.1"/>
    </source>
</evidence>
<dbReference type="CDD" id="cd08760">
    <property type="entry name" value="Cyt_b561_FRRS1_like"/>
    <property type="match status" value="1"/>
</dbReference>
<feature type="transmembrane region" description="Helical" evidence="8">
    <location>
        <begin position="96"/>
        <end position="116"/>
    </location>
</feature>
<evidence type="ECO:0000256" key="3">
    <source>
        <dbReference type="ARBA" id="ARBA00022692"/>
    </source>
</evidence>
<reference evidence="11 12" key="1">
    <citation type="submission" date="2018-06" db="EMBL/GenBank/DDBJ databases">
        <title>Complete Genomes of Monosporascus.</title>
        <authorList>
            <person name="Robinson A.J."/>
            <person name="Natvig D.O."/>
        </authorList>
    </citation>
    <scope>NUCLEOTIDE SEQUENCE [LARGE SCALE GENOMIC DNA]</scope>
    <source>
        <strain evidence="11 12">CBS 609.92</strain>
    </source>
</reference>
<comment type="caution">
    <text evidence="11">The sequence shown here is derived from an EMBL/GenBank/DDBJ whole genome shotgun (WGS) entry which is preliminary data.</text>
</comment>
<evidence type="ECO:0000259" key="10">
    <source>
        <dbReference type="SMART" id="SM00665"/>
    </source>
</evidence>
<gene>
    <name evidence="11" type="ORF">DL762_003077</name>
</gene>
<comment type="subcellular location">
    <subcellularLocation>
        <location evidence="1">Membrane</location>
    </subcellularLocation>
</comment>
<dbReference type="PANTHER" id="PTHR47797">
    <property type="entry name" value="DEHYDROGENASE, PUTATIVE (AFU_ORTHOLOGUE AFUA_8G05805)-RELATED"/>
    <property type="match status" value="1"/>
</dbReference>
<evidence type="ECO:0000313" key="12">
    <source>
        <dbReference type="Proteomes" id="UP000294003"/>
    </source>
</evidence>
<evidence type="ECO:0000256" key="2">
    <source>
        <dbReference type="ARBA" id="ARBA00022448"/>
    </source>
</evidence>
<feature type="region of interest" description="Disordered" evidence="7">
    <location>
        <begin position="269"/>
        <end position="372"/>
    </location>
</feature>
<keyword evidence="6 8" id="KW-0472">Membrane</keyword>
<evidence type="ECO:0000256" key="8">
    <source>
        <dbReference type="SAM" id="Phobius"/>
    </source>
</evidence>
<evidence type="ECO:0000256" key="6">
    <source>
        <dbReference type="ARBA" id="ARBA00023136"/>
    </source>
</evidence>
<feature type="domain" description="Cytochrome b561" evidence="10">
    <location>
        <begin position="96"/>
        <end position="228"/>
    </location>
</feature>
<dbReference type="Proteomes" id="UP000294003">
    <property type="component" value="Unassembled WGS sequence"/>
</dbReference>
<dbReference type="PANTHER" id="PTHR47797:SF1">
    <property type="entry name" value="CYTOCHROME B561 DOMAIN-CONTAINING PROTEIN-RELATED"/>
    <property type="match status" value="1"/>
</dbReference>